<dbReference type="OrthoDB" id="8757135at2"/>
<gene>
    <name evidence="1" type="ORF">SAMN04487941_0848</name>
</gene>
<reference evidence="2" key="1">
    <citation type="submission" date="2016-10" db="EMBL/GenBank/DDBJ databases">
        <authorList>
            <person name="Varghese N."/>
        </authorList>
    </citation>
    <scope>NUCLEOTIDE SEQUENCE [LARGE SCALE GENOMIC DNA]</scope>
    <source>
        <strain evidence="2">DSM 18820</strain>
    </source>
</reference>
<accession>A0A1I7G9K5</accession>
<sequence length="195" mass="21804">MALQLKSLKLYLLLLPLALLGCQEQQQEEKGLATTHPELAEEIAEDSVEVPYTDTTSAKLYDRYRITTEEFQTNSTYKVQETYTGKLAPLNESSHPDTRLYRTMLDKGLEEGVNFAGKYTVVSIGCGTACQQHYIIDRETGKVTDKVQSSMGAKYNTDSRLFILTPPDSAVNYKECNGCEPQAYVLESGKLIKVN</sequence>
<keyword evidence="2" id="KW-1185">Reference proteome</keyword>
<dbReference type="RefSeq" id="WP_068839794.1">
    <property type="nucleotide sequence ID" value="NZ_BMXC01000001.1"/>
</dbReference>
<dbReference type="AlphaFoldDB" id="A0A1I7G9K5"/>
<proteinExistence type="predicted"/>
<evidence type="ECO:0008006" key="3">
    <source>
        <dbReference type="Google" id="ProtNLM"/>
    </source>
</evidence>
<name>A0A1I7G9K5_9BACT</name>
<organism evidence="1 2">
    <name type="scientific">Pontibacter akesuensis</name>
    <dbReference type="NCBI Taxonomy" id="388950"/>
    <lineage>
        <taxon>Bacteria</taxon>
        <taxon>Pseudomonadati</taxon>
        <taxon>Bacteroidota</taxon>
        <taxon>Cytophagia</taxon>
        <taxon>Cytophagales</taxon>
        <taxon>Hymenobacteraceae</taxon>
        <taxon>Pontibacter</taxon>
    </lineage>
</organism>
<dbReference type="PROSITE" id="PS51257">
    <property type="entry name" value="PROKAR_LIPOPROTEIN"/>
    <property type="match status" value="1"/>
</dbReference>
<dbReference type="EMBL" id="FPCA01000001">
    <property type="protein sequence ID" value="SFU45150.1"/>
    <property type="molecule type" value="Genomic_DNA"/>
</dbReference>
<dbReference type="Proteomes" id="UP000182491">
    <property type="component" value="Unassembled WGS sequence"/>
</dbReference>
<dbReference type="STRING" id="388950.GCA_001611675_03983"/>
<evidence type="ECO:0000313" key="1">
    <source>
        <dbReference type="EMBL" id="SFU45150.1"/>
    </source>
</evidence>
<protein>
    <recommendedName>
        <fullName evidence="3">Lipoprotein</fullName>
    </recommendedName>
</protein>
<evidence type="ECO:0000313" key="2">
    <source>
        <dbReference type="Proteomes" id="UP000182491"/>
    </source>
</evidence>